<gene>
    <name evidence="2" type="ORF">OBRU01_12296</name>
</gene>
<evidence type="ECO:0000259" key="1">
    <source>
        <dbReference type="PROSITE" id="PS50812"/>
    </source>
</evidence>
<name>A0A0L7LA42_OPEBR</name>
<dbReference type="AlphaFoldDB" id="A0A0L7LA42"/>
<dbReference type="SUPFAM" id="SSF63748">
    <property type="entry name" value="Tudor/PWWP/MBT"/>
    <property type="match status" value="1"/>
</dbReference>
<accession>A0A0L7LA42</accession>
<dbReference type="EMBL" id="JTDY01001998">
    <property type="protein sequence ID" value="KOB72363.1"/>
    <property type="molecule type" value="Genomic_DNA"/>
</dbReference>
<dbReference type="Pfam" id="PF00855">
    <property type="entry name" value="PWWP"/>
    <property type="match status" value="1"/>
</dbReference>
<dbReference type="STRING" id="104452.A0A0L7LA42"/>
<reference evidence="2 3" key="1">
    <citation type="journal article" date="2015" name="Genome Biol. Evol.">
        <title>The genome of winter moth (Operophtera brumata) provides a genomic perspective on sexual dimorphism and phenology.</title>
        <authorList>
            <person name="Derks M.F."/>
            <person name="Smit S."/>
            <person name="Salis L."/>
            <person name="Schijlen E."/>
            <person name="Bossers A."/>
            <person name="Mateman C."/>
            <person name="Pijl A.S."/>
            <person name="de Ridder D."/>
            <person name="Groenen M.A."/>
            <person name="Visser M.E."/>
            <person name="Megens H.J."/>
        </authorList>
    </citation>
    <scope>NUCLEOTIDE SEQUENCE [LARGE SCALE GENOMIC DNA]</scope>
    <source>
        <strain evidence="2">WM2013NL</strain>
        <tissue evidence="2">Head and thorax</tissue>
    </source>
</reference>
<protein>
    <submittedName>
        <fullName evidence="2">Putative NSD1</fullName>
    </submittedName>
</protein>
<dbReference type="Proteomes" id="UP000037510">
    <property type="component" value="Unassembled WGS sequence"/>
</dbReference>
<dbReference type="Gene3D" id="3.30.40.10">
    <property type="entry name" value="Zinc/RING finger domain, C3HC4 (zinc finger)"/>
    <property type="match status" value="1"/>
</dbReference>
<dbReference type="PROSITE" id="PS50812">
    <property type="entry name" value="PWWP"/>
    <property type="match status" value="1"/>
</dbReference>
<dbReference type="InterPro" id="IPR013083">
    <property type="entry name" value="Znf_RING/FYVE/PHD"/>
</dbReference>
<sequence>MITESKGIYHWKLGDLAKARMCKKVYVRVRVVKNEKGLFFEDKVIGISCNKDGSLAVTKELCYYVEISRTNEQLWLPYSCMHLAERSRPFYGVEITSPGKVKTEPTSCKSPVKILLQKEHIVPLEEKPSKAGTLECTTWNTEKAILEDAFKEFVRRGKEQLFDQYFEISKQDKHLVDLLMNFNASTEDKLEMNSISIKSPMKPEVTVHISWCLICGKGEDLHPCTDCPASYHVSCRSKWLLTIAHVYCFSYDLVWHKLRACSWWPAKVLPPGKVPSCLTAQPHSPHDWPLRYYGNSSSSAARRTLFQL</sequence>
<evidence type="ECO:0000313" key="2">
    <source>
        <dbReference type="EMBL" id="KOB72363.1"/>
    </source>
</evidence>
<evidence type="ECO:0000313" key="3">
    <source>
        <dbReference type="Proteomes" id="UP000037510"/>
    </source>
</evidence>
<keyword evidence="3" id="KW-1185">Reference proteome</keyword>
<dbReference type="Gene3D" id="2.30.30.140">
    <property type="match status" value="1"/>
</dbReference>
<organism evidence="2 3">
    <name type="scientific">Operophtera brumata</name>
    <name type="common">Winter moth</name>
    <name type="synonym">Phalaena brumata</name>
    <dbReference type="NCBI Taxonomy" id="104452"/>
    <lineage>
        <taxon>Eukaryota</taxon>
        <taxon>Metazoa</taxon>
        <taxon>Ecdysozoa</taxon>
        <taxon>Arthropoda</taxon>
        <taxon>Hexapoda</taxon>
        <taxon>Insecta</taxon>
        <taxon>Pterygota</taxon>
        <taxon>Neoptera</taxon>
        <taxon>Endopterygota</taxon>
        <taxon>Lepidoptera</taxon>
        <taxon>Glossata</taxon>
        <taxon>Ditrysia</taxon>
        <taxon>Geometroidea</taxon>
        <taxon>Geometridae</taxon>
        <taxon>Larentiinae</taxon>
        <taxon>Operophtera</taxon>
    </lineage>
</organism>
<comment type="caution">
    <text evidence="2">The sequence shown here is derived from an EMBL/GenBank/DDBJ whole genome shotgun (WGS) entry which is preliminary data.</text>
</comment>
<dbReference type="InterPro" id="IPR000313">
    <property type="entry name" value="PWWP_dom"/>
</dbReference>
<feature type="domain" description="PWWP" evidence="1">
    <location>
        <begin position="250"/>
        <end position="308"/>
    </location>
</feature>
<proteinExistence type="predicted"/>